<dbReference type="InterPro" id="IPR050767">
    <property type="entry name" value="Sel1_AlgK"/>
</dbReference>
<evidence type="ECO:0000256" key="3">
    <source>
        <dbReference type="SAM" id="Phobius"/>
    </source>
</evidence>
<feature type="transmembrane region" description="Helical" evidence="3">
    <location>
        <begin position="768"/>
        <end position="788"/>
    </location>
</feature>
<evidence type="ECO:0000256" key="2">
    <source>
        <dbReference type="SAM" id="MobiDB-lite"/>
    </source>
</evidence>
<dbReference type="OrthoDB" id="27934at2759"/>
<dbReference type="Gene3D" id="1.25.40.10">
    <property type="entry name" value="Tetratricopeptide repeat domain"/>
    <property type="match status" value="2"/>
</dbReference>
<evidence type="ECO:0008006" key="7">
    <source>
        <dbReference type="Google" id="ProtNLM"/>
    </source>
</evidence>
<keyword evidence="3" id="KW-0472">Membrane</keyword>
<evidence type="ECO:0000256" key="1">
    <source>
        <dbReference type="ARBA" id="ARBA00038101"/>
    </source>
</evidence>
<dbReference type="GeneID" id="59324770"/>
<keyword evidence="3" id="KW-0812">Transmembrane</keyword>
<sequence length="821" mass="94448">MRAKKFTLAGIGLLTFSLTSATDPWNQANEMLRQAVKRTDPISYPYPDSGNNDRLKDAALYVPMDYYREDQERHYELFWREEASEWQRTVYSLLAESSDRYDNADATYTLAQLHLWGDYDFPHNKTLAFKYASRFNEMTKWSNSSILFDLGVMYSTGLFGYIPVDTVKSLLCYQVSASLGDIRAKNVLAYKYYSGHNVPRDCNKALLLYKEVADEIRDSFSEEEWNIRFPYIETYNVRIPDFSDGLLGKDLSSMDLTTKRVASARPDITSSFLTQMNGGQIVLKFGSKSSGGAFSTEDDESEDRLVDIYYTAWDDYRGTYTKARDCEASRKLLELTFRAYDADVPYMDNLQKFFYGRCLDLLGHIYFTGEAEGSPNITLAEKYLQRSIEVIEKNSNLRCRSNIDLGLINQYLYNNVTEALRYYKKVSATHSNDGTVEFQLAKLSRKYPEMELGDPFGLMQTAHLLGHCHATYEFATMTEQSMNNRYSCEDSAYLYKKFVEDNEEIMAPQLKTAYGELLRGNAEVALWGYALAAEQGFEPAQVSAAYILYQLPCNLEDPPRTLPERKQMAISYYIRAFKQDNVDAGVVAGDIFYRMGNFSKALSAYHSAALKFSPQAIWNLGYMYEHGLGTEVDFHLAKRYYDQVLEHNSKLYLAVKLSVLKLRLKSWLTWVTNGRLKYGRMEDDDNVDDSDSWFERVIKSFKKAGRENSGIPTGTDAQSNGRGVPAQRQRQNQQQQEQQPQQPDREQAQEHVTLWDRLENLGLQPEDLMTIAFVLFIFLFSLIIRTLAARRGWNVRNNNGMRIQINGQRPRGNFDIQVFAI</sequence>
<dbReference type="SUPFAM" id="SSF81901">
    <property type="entry name" value="HCP-like"/>
    <property type="match status" value="3"/>
</dbReference>
<feature type="signal peptide" evidence="4">
    <location>
        <begin position="1"/>
        <end position="21"/>
    </location>
</feature>
<comment type="similarity">
    <text evidence="1">Belongs to the sel-1 family.</text>
</comment>
<dbReference type="Proteomes" id="UP000515788">
    <property type="component" value="Chromosome 2"/>
</dbReference>
<name>A0A7G3ZDR5_9SACH</name>
<dbReference type="PANTHER" id="PTHR11102:SF160">
    <property type="entry name" value="ERAD-ASSOCIATED E3 UBIQUITIN-PROTEIN LIGASE COMPONENT HRD3"/>
    <property type="match status" value="1"/>
</dbReference>
<feature type="chain" id="PRO_5028933037" description="ERAD-associated E3 ubiquitin-protein ligase component HRD3" evidence="4">
    <location>
        <begin position="22"/>
        <end position="821"/>
    </location>
</feature>
<keyword evidence="3" id="KW-1133">Transmembrane helix</keyword>
<accession>A0A7G3ZDR5</accession>
<reference evidence="5 6" key="1">
    <citation type="submission" date="2020-06" db="EMBL/GenBank/DDBJ databases">
        <title>The yeast mating-type switching endonuclease HO is a domesticated member of an unorthodox homing genetic element family.</title>
        <authorList>
            <person name="Coughlan A.Y."/>
            <person name="Lombardi L."/>
            <person name="Braun-Galleani S."/>
            <person name="Martos A.R."/>
            <person name="Galeote V."/>
            <person name="Bigey F."/>
            <person name="Dequin S."/>
            <person name="Byrne K.P."/>
            <person name="Wolfe K.H."/>
        </authorList>
    </citation>
    <scope>NUCLEOTIDE SEQUENCE [LARGE SCALE GENOMIC DNA]</scope>
    <source>
        <strain evidence="5 6">CBS764</strain>
    </source>
</reference>
<dbReference type="RefSeq" id="XP_037138326.1">
    <property type="nucleotide sequence ID" value="XM_037282431.1"/>
</dbReference>
<feature type="region of interest" description="Disordered" evidence="2">
    <location>
        <begin position="704"/>
        <end position="748"/>
    </location>
</feature>
<organism evidence="5 6">
    <name type="scientific">Torulaspora globosa</name>
    <dbReference type="NCBI Taxonomy" id="48254"/>
    <lineage>
        <taxon>Eukaryota</taxon>
        <taxon>Fungi</taxon>
        <taxon>Dikarya</taxon>
        <taxon>Ascomycota</taxon>
        <taxon>Saccharomycotina</taxon>
        <taxon>Saccharomycetes</taxon>
        <taxon>Saccharomycetales</taxon>
        <taxon>Saccharomycetaceae</taxon>
        <taxon>Torulaspora</taxon>
    </lineage>
</organism>
<dbReference type="InterPro" id="IPR006597">
    <property type="entry name" value="Sel1-like"/>
</dbReference>
<dbReference type="KEGG" id="tgb:HG536_0B05160"/>
<feature type="compositionally biased region" description="Polar residues" evidence="2">
    <location>
        <begin position="710"/>
        <end position="721"/>
    </location>
</feature>
<dbReference type="EMBL" id="CP059247">
    <property type="protein sequence ID" value="QLL31651.1"/>
    <property type="molecule type" value="Genomic_DNA"/>
</dbReference>
<dbReference type="AlphaFoldDB" id="A0A7G3ZDR5"/>
<evidence type="ECO:0000313" key="5">
    <source>
        <dbReference type="EMBL" id="QLL31651.1"/>
    </source>
</evidence>
<protein>
    <recommendedName>
        <fullName evidence="7">ERAD-associated E3 ubiquitin-protein ligase component HRD3</fullName>
    </recommendedName>
</protein>
<gene>
    <name evidence="5" type="ORF">HG536_0B05160</name>
</gene>
<dbReference type="InterPro" id="IPR011990">
    <property type="entry name" value="TPR-like_helical_dom_sf"/>
</dbReference>
<dbReference type="SMART" id="SM00671">
    <property type="entry name" value="SEL1"/>
    <property type="match status" value="4"/>
</dbReference>
<keyword evidence="4" id="KW-0732">Signal</keyword>
<dbReference type="PANTHER" id="PTHR11102">
    <property type="entry name" value="SEL-1-LIKE PROTEIN"/>
    <property type="match status" value="1"/>
</dbReference>
<dbReference type="Pfam" id="PF08238">
    <property type="entry name" value="Sel1"/>
    <property type="match status" value="5"/>
</dbReference>
<evidence type="ECO:0000256" key="4">
    <source>
        <dbReference type="SAM" id="SignalP"/>
    </source>
</evidence>
<keyword evidence="6" id="KW-1185">Reference proteome</keyword>
<proteinExistence type="inferred from homology"/>
<feature type="compositionally biased region" description="Low complexity" evidence="2">
    <location>
        <begin position="725"/>
        <end position="742"/>
    </location>
</feature>
<evidence type="ECO:0000313" key="6">
    <source>
        <dbReference type="Proteomes" id="UP000515788"/>
    </source>
</evidence>